<feature type="domain" description="VTT" evidence="2">
    <location>
        <begin position="43"/>
        <end position="147"/>
    </location>
</feature>
<reference evidence="4" key="1">
    <citation type="submission" date="2017-09" db="EMBL/GenBank/DDBJ databases">
        <title>Depth-based differentiation of microbial function through sediment-hosted aquifers and enrichment of novel symbionts in the deep terrestrial subsurface.</title>
        <authorList>
            <person name="Probst A.J."/>
            <person name="Ladd B."/>
            <person name="Jarett J.K."/>
            <person name="Geller-Mcgrath D.E."/>
            <person name="Sieber C.M.K."/>
            <person name="Emerson J.B."/>
            <person name="Anantharaman K."/>
            <person name="Thomas B.C."/>
            <person name="Malmstrom R."/>
            <person name="Stieglmeier M."/>
            <person name="Klingl A."/>
            <person name="Woyke T."/>
            <person name="Ryan C.M."/>
            <person name="Banfield J.F."/>
        </authorList>
    </citation>
    <scope>NUCLEOTIDE SEQUENCE [LARGE SCALE GENOMIC DNA]</scope>
</reference>
<dbReference type="GO" id="GO:0005886">
    <property type="term" value="C:plasma membrane"/>
    <property type="evidence" value="ECO:0007669"/>
    <property type="project" value="TreeGrafter"/>
</dbReference>
<proteinExistence type="predicted"/>
<feature type="transmembrane region" description="Helical" evidence="1">
    <location>
        <begin position="105"/>
        <end position="124"/>
    </location>
</feature>
<evidence type="ECO:0000259" key="2">
    <source>
        <dbReference type="Pfam" id="PF09335"/>
    </source>
</evidence>
<keyword evidence="1" id="KW-1133">Transmembrane helix</keyword>
<evidence type="ECO:0000313" key="4">
    <source>
        <dbReference type="Proteomes" id="UP000229894"/>
    </source>
</evidence>
<dbReference type="InterPro" id="IPR032816">
    <property type="entry name" value="VTT_dom"/>
</dbReference>
<organism evidence="3 4">
    <name type="scientific">Candidatus Portnoybacteria bacterium CG03_land_8_20_14_0_80_41_10</name>
    <dbReference type="NCBI Taxonomy" id="1974808"/>
    <lineage>
        <taxon>Bacteria</taxon>
        <taxon>Candidatus Portnoyibacteriota</taxon>
    </lineage>
</organism>
<accession>A0A2M7BU72</accession>
<feature type="transmembrane region" description="Helical" evidence="1">
    <location>
        <begin position="49"/>
        <end position="67"/>
    </location>
</feature>
<feature type="transmembrane region" description="Helical" evidence="1">
    <location>
        <begin position="15"/>
        <end position="37"/>
    </location>
</feature>
<gene>
    <name evidence="3" type="ORF">COS49_02240</name>
</gene>
<evidence type="ECO:0000256" key="1">
    <source>
        <dbReference type="SAM" id="Phobius"/>
    </source>
</evidence>
<evidence type="ECO:0000313" key="3">
    <source>
        <dbReference type="EMBL" id="PIV10122.1"/>
    </source>
</evidence>
<name>A0A2M7BU72_9BACT</name>
<dbReference type="Proteomes" id="UP000229894">
    <property type="component" value="Unassembled WGS sequence"/>
</dbReference>
<dbReference type="InterPro" id="IPR051311">
    <property type="entry name" value="DedA_domain"/>
</dbReference>
<protein>
    <recommendedName>
        <fullName evidence="2">VTT domain-containing protein</fullName>
    </recommendedName>
</protein>
<dbReference type="EMBL" id="PEUX01000046">
    <property type="protein sequence ID" value="PIV10122.1"/>
    <property type="molecule type" value="Genomic_DNA"/>
</dbReference>
<keyword evidence="1" id="KW-0812">Transmembrane</keyword>
<dbReference type="PANTHER" id="PTHR42709">
    <property type="entry name" value="ALKALINE PHOSPHATASE LIKE PROTEIN"/>
    <property type="match status" value="1"/>
</dbReference>
<dbReference type="Pfam" id="PF09335">
    <property type="entry name" value="VTT_dom"/>
    <property type="match status" value="1"/>
</dbReference>
<comment type="caution">
    <text evidence="3">The sequence shown here is derived from an EMBL/GenBank/DDBJ whole genome shotgun (WGS) entry which is preliminary data.</text>
</comment>
<feature type="transmembrane region" description="Helical" evidence="1">
    <location>
        <begin position="162"/>
        <end position="181"/>
    </location>
</feature>
<dbReference type="AlphaFoldDB" id="A0A2M7BU72"/>
<feature type="transmembrane region" description="Helical" evidence="1">
    <location>
        <begin position="136"/>
        <end position="156"/>
    </location>
</feature>
<dbReference type="PANTHER" id="PTHR42709:SF2">
    <property type="entry name" value="INNER MEMBRANE PROTEIN YOHD"/>
    <property type="match status" value="1"/>
</dbReference>
<keyword evidence="1" id="KW-0472">Membrane</keyword>
<sequence length="189" mass="21987">METLLFQYLLLWKPLGYFLIFIGLALEGDAALFIASFLTYHRFFDIGKFFLAAFSGSMVGDVLWYWLGYKINHSSSFINKITNRIKFADDHLINRLSRTIFISKFIYGTHHLAILRAGILNIDLKKIIKYNFLPTLIWILLIGGLGYLFGASFILIKKYVRFVEIGLLIALALFFIIERFIKKRSEKKL</sequence>